<feature type="compositionally biased region" description="Polar residues" evidence="1">
    <location>
        <begin position="44"/>
        <end position="53"/>
    </location>
</feature>
<protein>
    <submittedName>
        <fullName evidence="2">Uncharacterized protein</fullName>
    </submittedName>
</protein>
<gene>
    <name evidence="3" type="ORF">AVEN_154073_1</name>
    <name evidence="2" type="ORF">AVEN_163315_1</name>
</gene>
<evidence type="ECO:0000313" key="4">
    <source>
        <dbReference type="Proteomes" id="UP000499080"/>
    </source>
</evidence>
<accession>A0A4Y2L5Z5</accession>
<name>A0A4Y2L5Z5_ARAVE</name>
<dbReference type="AlphaFoldDB" id="A0A4Y2L5Z5"/>
<evidence type="ECO:0000313" key="3">
    <source>
        <dbReference type="EMBL" id="GBN09245.1"/>
    </source>
</evidence>
<evidence type="ECO:0000256" key="1">
    <source>
        <dbReference type="SAM" id="MobiDB-lite"/>
    </source>
</evidence>
<keyword evidence="4" id="KW-1185">Reference proteome</keyword>
<dbReference type="Proteomes" id="UP000499080">
    <property type="component" value="Unassembled WGS sequence"/>
</dbReference>
<reference evidence="2 4" key="1">
    <citation type="journal article" date="2019" name="Sci. Rep.">
        <title>Orb-weaving spider Araneus ventricosus genome elucidates the spidroin gene catalogue.</title>
        <authorList>
            <person name="Kono N."/>
            <person name="Nakamura H."/>
            <person name="Ohtoshi R."/>
            <person name="Moran D.A.P."/>
            <person name="Shinohara A."/>
            <person name="Yoshida Y."/>
            <person name="Fujiwara M."/>
            <person name="Mori M."/>
            <person name="Tomita M."/>
            <person name="Arakawa K."/>
        </authorList>
    </citation>
    <scope>NUCLEOTIDE SEQUENCE [LARGE SCALE GENOMIC DNA]</scope>
</reference>
<dbReference type="EMBL" id="BGPR01117123">
    <property type="protein sequence ID" value="GBN09026.1"/>
    <property type="molecule type" value="Genomic_DNA"/>
</dbReference>
<dbReference type="EMBL" id="BGPR01117188">
    <property type="protein sequence ID" value="GBN09245.1"/>
    <property type="molecule type" value="Genomic_DNA"/>
</dbReference>
<organism evidence="2 4">
    <name type="scientific">Araneus ventricosus</name>
    <name type="common">Orbweaver spider</name>
    <name type="synonym">Epeira ventricosa</name>
    <dbReference type="NCBI Taxonomy" id="182803"/>
    <lineage>
        <taxon>Eukaryota</taxon>
        <taxon>Metazoa</taxon>
        <taxon>Ecdysozoa</taxon>
        <taxon>Arthropoda</taxon>
        <taxon>Chelicerata</taxon>
        <taxon>Arachnida</taxon>
        <taxon>Araneae</taxon>
        <taxon>Araneomorphae</taxon>
        <taxon>Entelegynae</taxon>
        <taxon>Araneoidea</taxon>
        <taxon>Araneidae</taxon>
        <taxon>Araneus</taxon>
    </lineage>
</organism>
<sequence>MWCKAMKRDPKLNPELSASSIRHVYGDHFDSSGSAPQPIEKEMQQQQSFSENM</sequence>
<feature type="non-terminal residue" evidence="2">
    <location>
        <position position="53"/>
    </location>
</feature>
<comment type="caution">
    <text evidence="2">The sequence shown here is derived from an EMBL/GenBank/DDBJ whole genome shotgun (WGS) entry which is preliminary data.</text>
</comment>
<evidence type="ECO:0000313" key="2">
    <source>
        <dbReference type="EMBL" id="GBN09026.1"/>
    </source>
</evidence>
<proteinExistence type="predicted"/>
<feature type="region of interest" description="Disordered" evidence="1">
    <location>
        <begin position="25"/>
        <end position="53"/>
    </location>
</feature>